<proteinExistence type="predicted"/>
<evidence type="ECO:0000259" key="1">
    <source>
        <dbReference type="SMART" id="SM00860"/>
    </source>
</evidence>
<dbReference type="EMBL" id="UGQF01000001">
    <property type="protein sequence ID" value="STZ03490.1"/>
    <property type="molecule type" value="Genomic_DNA"/>
</dbReference>
<dbReference type="Proteomes" id="UP000190777">
    <property type="component" value="Unassembled WGS sequence"/>
</dbReference>
<dbReference type="EMBL" id="MXAP01000120">
    <property type="protein sequence ID" value="OPH35305.1"/>
    <property type="molecule type" value="Genomic_DNA"/>
</dbReference>
<dbReference type="Pfam" id="PF09346">
    <property type="entry name" value="SMI1_KNR4"/>
    <property type="match status" value="1"/>
</dbReference>
<keyword evidence="4" id="KW-1185">Reference proteome</keyword>
<reference evidence="3 5" key="2">
    <citation type="submission" date="2018-06" db="EMBL/GenBank/DDBJ databases">
        <authorList>
            <consortium name="Pathogen Informatics"/>
            <person name="Doyle S."/>
        </authorList>
    </citation>
    <scope>NUCLEOTIDE SEQUENCE [LARGE SCALE GENOMIC DNA]</scope>
    <source>
        <strain evidence="3 5">NCTC11012</strain>
    </source>
</reference>
<dbReference type="RefSeq" id="WP_079326434.1">
    <property type="nucleotide sequence ID" value="NZ_MXAP01000120.1"/>
</dbReference>
<feature type="domain" description="Knr4/Smi1-like" evidence="1">
    <location>
        <begin position="28"/>
        <end position="167"/>
    </location>
</feature>
<evidence type="ECO:0000313" key="2">
    <source>
        <dbReference type="EMBL" id="OPH35305.1"/>
    </source>
</evidence>
<reference evidence="2 4" key="1">
    <citation type="submission" date="2017-03" db="EMBL/GenBank/DDBJ databases">
        <title>Draft genome sequence of Moraxella equi CCUG 4950T type strain.</title>
        <authorList>
            <person name="Salva-Serra F."/>
            <person name="Engstrom-Jakobsson H."/>
            <person name="Thorell K."/>
            <person name="Jaen-Luchoro D."/>
            <person name="Gonzales-Siles L."/>
            <person name="Karlsson R."/>
            <person name="Yazdan S."/>
            <person name="Boulund F."/>
            <person name="Johnning A."/>
            <person name="Engstrand L."/>
            <person name="Kristiansson E."/>
            <person name="Moore E."/>
        </authorList>
    </citation>
    <scope>NUCLEOTIDE SEQUENCE [LARGE SCALE GENOMIC DNA]</scope>
    <source>
        <strain evidence="2 4">CCUG 4950</strain>
    </source>
</reference>
<protein>
    <submittedName>
        <fullName evidence="3">SMI1 / KNR4 family</fullName>
    </submittedName>
    <submittedName>
        <fullName evidence="2">SMI1/KNR4 family protein</fullName>
    </submittedName>
</protein>
<name>A0A378QSU7_9GAMM</name>
<organism evidence="3 5">
    <name type="scientific">Moraxella equi</name>
    <dbReference type="NCBI Taxonomy" id="60442"/>
    <lineage>
        <taxon>Bacteria</taxon>
        <taxon>Pseudomonadati</taxon>
        <taxon>Pseudomonadota</taxon>
        <taxon>Gammaproteobacteria</taxon>
        <taxon>Moraxellales</taxon>
        <taxon>Moraxellaceae</taxon>
        <taxon>Moraxella</taxon>
    </lineage>
</organism>
<accession>A0A378QSU7</accession>
<dbReference type="InterPro" id="IPR037883">
    <property type="entry name" value="Knr4/Smi1-like_sf"/>
</dbReference>
<dbReference type="AlphaFoldDB" id="A0A378QSU7"/>
<evidence type="ECO:0000313" key="3">
    <source>
        <dbReference type="EMBL" id="STZ03490.1"/>
    </source>
</evidence>
<evidence type="ECO:0000313" key="5">
    <source>
        <dbReference type="Proteomes" id="UP000254618"/>
    </source>
</evidence>
<dbReference type="Proteomes" id="UP000254618">
    <property type="component" value="Unassembled WGS sequence"/>
</dbReference>
<gene>
    <name evidence="2" type="ORF">B5J93_11085</name>
    <name evidence="3" type="ORF">NCTC11012_01743</name>
</gene>
<sequence length="178" mass="20629">MSETFKDFDFENFWDNDEYAQEAYISEPFSDELLLEIENELGFKLPEDYIEFMRYQNGGTPFNTCHSTDTPTSWAEDHIAITGIFGIHREKDYSLCGELGSQFMIDEWGYPNDCVYFASCPSAGHDMVAFDYSKCGKNGEPCIIHIDQECDYEKTFLAKDFATFIKGLKNDDEFDLYE</sequence>
<dbReference type="InterPro" id="IPR018958">
    <property type="entry name" value="Knr4/Smi1-like_dom"/>
</dbReference>
<dbReference type="Gene3D" id="3.40.1580.10">
    <property type="entry name" value="SMI1/KNR4-like"/>
    <property type="match status" value="1"/>
</dbReference>
<evidence type="ECO:0000313" key="4">
    <source>
        <dbReference type="Proteomes" id="UP000190777"/>
    </source>
</evidence>
<dbReference type="SUPFAM" id="SSF160631">
    <property type="entry name" value="SMI1/KNR4-like"/>
    <property type="match status" value="1"/>
</dbReference>
<dbReference type="SMART" id="SM00860">
    <property type="entry name" value="SMI1_KNR4"/>
    <property type="match status" value="1"/>
</dbReference>